<comment type="caution">
    <text evidence="5">The sequence shown here is derived from an EMBL/GenBank/DDBJ whole genome shotgun (WGS) entry which is preliminary data.</text>
</comment>
<dbReference type="InterPro" id="IPR011992">
    <property type="entry name" value="EF-hand-dom_pair"/>
</dbReference>
<dbReference type="FunFam" id="1.10.238.10:FF:000178">
    <property type="entry name" value="Calmodulin-2 A"/>
    <property type="match status" value="1"/>
</dbReference>
<keyword evidence="2" id="KW-0106">Calcium</keyword>
<name>A0A482XQY3_LAOST</name>
<sequence length="240" mass="25855">MAFAAARMILKDKRRKTSKEDVKPPARSKSKARSGSSNSIRSLSQARNKPVDGGGHVNQKGSAQQQKGAGHHHPATPKGAGHHHPSTPSHHGGGGAKTNQGAMTKSHSHHSSGGSQTPVKKPPSAQKVQAGKQVSTPKDNKESLTPARQTPPQAAAPAKTAVAKKNDKKKRHQQYDLVIKIDLNEYGLTEDQVAETELRDMVNEVDQDGNGTIEFNEFLQMMSNKMKGADGEDELREAFK</sequence>
<dbReference type="CDD" id="cd00051">
    <property type="entry name" value="EFh"/>
    <property type="match status" value="1"/>
</dbReference>
<evidence type="ECO:0000259" key="4">
    <source>
        <dbReference type="PROSITE" id="PS50222"/>
    </source>
</evidence>
<feature type="compositionally biased region" description="Basic residues" evidence="3">
    <location>
        <begin position="69"/>
        <end position="85"/>
    </location>
</feature>
<dbReference type="GO" id="GO:0043226">
    <property type="term" value="C:organelle"/>
    <property type="evidence" value="ECO:0007669"/>
    <property type="project" value="UniProtKB-ARBA"/>
</dbReference>
<evidence type="ECO:0000256" key="2">
    <source>
        <dbReference type="ARBA" id="ARBA00022837"/>
    </source>
</evidence>
<reference evidence="5 6" key="1">
    <citation type="journal article" date="2017" name="Gigascience">
        <title>Genome sequence of the small brown planthopper, Laodelphax striatellus.</title>
        <authorList>
            <person name="Zhu J."/>
            <person name="Jiang F."/>
            <person name="Wang X."/>
            <person name="Yang P."/>
            <person name="Bao Y."/>
            <person name="Zhao W."/>
            <person name="Wang W."/>
            <person name="Lu H."/>
            <person name="Wang Q."/>
            <person name="Cui N."/>
            <person name="Li J."/>
            <person name="Chen X."/>
            <person name="Luo L."/>
            <person name="Yu J."/>
            <person name="Kang L."/>
            <person name="Cui F."/>
        </authorList>
    </citation>
    <scope>NUCLEOTIDE SEQUENCE [LARGE SCALE GENOMIC DNA]</scope>
    <source>
        <strain evidence="5">Lst14</strain>
    </source>
</reference>
<dbReference type="AlphaFoldDB" id="A0A482XQY3"/>
<keyword evidence="1" id="KW-0677">Repeat</keyword>
<dbReference type="InterPro" id="IPR018247">
    <property type="entry name" value="EF_Hand_1_Ca_BS"/>
</dbReference>
<dbReference type="PROSITE" id="PS50222">
    <property type="entry name" value="EF_HAND_2"/>
    <property type="match status" value="1"/>
</dbReference>
<organism evidence="5 6">
    <name type="scientific">Laodelphax striatellus</name>
    <name type="common">Small brown planthopper</name>
    <name type="synonym">Delphax striatella</name>
    <dbReference type="NCBI Taxonomy" id="195883"/>
    <lineage>
        <taxon>Eukaryota</taxon>
        <taxon>Metazoa</taxon>
        <taxon>Ecdysozoa</taxon>
        <taxon>Arthropoda</taxon>
        <taxon>Hexapoda</taxon>
        <taxon>Insecta</taxon>
        <taxon>Pterygota</taxon>
        <taxon>Neoptera</taxon>
        <taxon>Paraneoptera</taxon>
        <taxon>Hemiptera</taxon>
        <taxon>Auchenorrhyncha</taxon>
        <taxon>Fulgoroidea</taxon>
        <taxon>Delphacidae</taxon>
        <taxon>Criomorphinae</taxon>
        <taxon>Laodelphax</taxon>
    </lineage>
</organism>
<feature type="compositionally biased region" description="Low complexity" evidence="3">
    <location>
        <begin position="145"/>
        <end position="163"/>
    </location>
</feature>
<keyword evidence="6" id="KW-1185">Reference proteome</keyword>
<feature type="compositionally biased region" description="Low complexity" evidence="3">
    <location>
        <begin position="59"/>
        <end position="68"/>
    </location>
</feature>
<dbReference type="Proteomes" id="UP000291343">
    <property type="component" value="Unassembled WGS sequence"/>
</dbReference>
<dbReference type="GO" id="GO:0005509">
    <property type="term" value="F:calcium ion binding"/>
    <property type="evidence" value="ECO:0007669"/>
    <property type="project" value="InterPro"/>
</dbReference>
<feature type="region of interest" description="Disordered" evidence="3">
    <location>
        <begin position="1"/>
        <end position="172"/>
    </location>
</feature>
<evidence type="ECO:0000313" key="5">
    <source>
        <dbReference type="EMBL" id="RZF47869.1"/>
    </source>
</evidence>
<evidence type="ECO:0000256" key="3">
    <source>
        <dbReference type="SAM" id="MobiDB-lite"/>
    </source>
</evidence>
<dbReference type="InParanoid" id="A0A482XQY3"/>
<dbReference type="SMART" id="SM00054">
    <property type="entry name" value="EFh"/>
    <property type="match status" value="1"/>
</dbReference>
<dbReference type="Pfam" id="PF00036">
    <property type="entry name" value="EF-hand_1"/>
    <property type="match status" value="1"/>
</dbReference>
<protein>
    <recommendedName>
        <fullName evidence="4">EF-hand domain-containing protein</fullName>
    </recommendedName>
</protein>
<dbReference type="SMR" id="A0A482XQY3"/>
<dbReference type="SUPFAM" id="SSF47473">
    <property type="entry name" value="EF-hand"/>
    <property type="match status" value="1"/>
</dbReference>
<dbReference type="InterPro" id="IPR002048">
    <property type="entry name" value="EF_hand_dom"/>
</dbReference>
<dbReference type="PROSITE" id="PS00018">
    <property type="entry name" value="EF_HAND_1"/>
    <property type="match status" value="1"/>
</dbReference>
<dbReference type="Gene3D" id="1.10.238.10">
    <property type="entry name" value="EF-hand"/>
    <property type="match status" value="1"/>
</dbReference>
<feature type="domain" description="EF-hand" evidence="4">
    <location>
        <begin position="193"/>
        <end position="228"/>
    </location>
</feature>
<dbReference type="STRING" id="195883.A0A482XQY3"/>
<evidence type="ECO:0000256" key="1">
    <source>
        <dbReference type="ARBA" id="ARBA00022737"/>
    </source>
</evidence>
<dbReference type="OrthoDB" id="7700115at2759"/>
<gene>
    <name evidence="5" type="ORF">LSTR_LSTR010086</name>
</gene>
<dbReference type="EMBL" id="QKKF02003012">
    <property type="protein sequence ID" value="RZF47869.1"/>
    <property type="molecule type" value="Genomic_DNA"/>
</dbReference>
<accession>A0A482XQY3</accession>
<evidence type="ECO:0000313" key="6">
    <source>
        <dbReference type="Proteomes" id="UP000291343"/>
    </source>
</evidence>
<proteinExistence type="predicted"/>
<feature type="compositionally biased region" description="Low complexity" evidence="3">
    <location>
        <begin position="33"/>
        <end position="44"/>
    </location>
</feature>